<dbReference type="OMA" id="TGIDTCL"/>
<reference evidence="1 2" key="1">
    <citation type="journal article" date="2016" name="Appl. Microbiol. Biotechnol.">
        <title>Characterization of T-DNA insertion mutants with decreased virulence in the entomopathogenic fungus Beauveria bassiana JEF-007.</title>
        <authorList>
            <person name="Kim S."/>
            <person name="Lee S.J."/>
            <person name="Nai Y.S."/>
            <person name="Yu J.S."/>
            <person name="Lee M.R."/>
            <person name="Yang Y.T."/>
            <person name="Kim J.S."/>
        </authorList>
    </citation>
    <scope>NUCLEOTIDE SEQUENCE [LARGE SCALE GENOMIC DNA]</scope>
    <source>
        <strain evidence="1 2">JEF-007</strain>
    </source>
</reference>
<dbReference type="AlphaFoldDB" id="A0A2N6NUZ4"/>
<accession>A0A2N6NUZ4</accession>
<dbReference type="SUPFAM" id="SSF51905">
    <property type="entry name" value="FAD/NAD(P)-binding domain"/>
    <property type="match status" value="1"/>
</dbReference>
<dbReference type="Gene3D" id="3.50.50.60">
    <property type="entry name" value="FAD/NAD(P)-binding domain"/>
    <property type="match status" value="1"/>
</dbReference>
<evidence type="ECO:0000313" key="1">
    <source>
        <dbReference type="EMBL" id="PMB71097.1"/>
    </source>
</evidence>
<comment type="caution">
    <text evidence="1">The sequence shown here is derived from an EMBL/GenBank/DDBJ whole genome shotgun (WGS) entry which is preliminary data.</text>
</comment>
<dbReference type="InterPro" id="IPR036188">
    <property type="entry name" value="FAD/NAD-bd_sf"/>
</dbReference>
<organism evidence="1 2">
    <name type="scientific">Beauveria bassiana</name>
    <name type="common">White muscardine disease fungus</name>
    <name type="synonym">Tritirachium shiotae</name>
    <dbReference type="NCBI Taxonomy" id="176275"/>
    <lineage>
        <taxon>Eukaryota</taxon>
        <taxon>Fungi</taxon>
        <taxon>Dikarya</taxon>
        <taxon>Ascomycota</taxon>
        <taxon>Pezizomycotina</taxon>
        <taxon>Sordariomycetes</taxon>
        <taxon>Hypocreomycetidae</taxon>
        <taxon>Hypocreales</taxon>
        <taxon>Cordycipitaceae</taxon>
        <taxon>Beauveria</taxon>
    </lineage>
</organism>
<gene>
    <name evidence="1" type="ORF">BM221_003561</name>
</gene>
<dbReference type="Proteomes" id="UP000235728">
    <property type="component" value="Unassembled WGS sequence"/>
</dbReference>
<name>A0A2N6NUZ4_BEABA</name>
<protein>
    <submittedName>
        <fullName evidence="1">Uncharacterized protein</fullName>
    </submittedName>
</protein>
<evidence type="ECO:0000313" key="2">
    <source>
        <dbReference type="Proteomes" id="UP000235728"/>
    </source>
</evidence>
<dbReference type="EMBL" id="MRVG01000003">
    <property type="protein sequence ID" value="PMB71097.1"/>
    <property type="molecule type" value="Genomic_DNA"/>
</dbReference>
<proteinExistence type="predicted"/>
<sequence>MAETIDVDYLIVGAGAMGLAFADTMLSDSKATMAIVDRYHTPGGHWTVAYPFVRLHQPSAFYGVNSAPLGRDAVDQHGTNRGLYELATAHEVLAYYRQLLDRQFLPSGRVQYFPKCEYTGDGKFHAVLTSKTYQAGSKTKIVDATYMKVTVPSMAPPKYHVAAGVELVTPNELVTLKEGRSSYTVVGSGKTGIDTCLWLLGQGVPQDKITWIMPRDAWLRDRESLQPGDLFGERRAGTLQLMQRAAATCASADDYLDQMEQGGEAIRLSRDVRPASYRCATVSVAELDALRNISNVIRQGRVVSITADQVTLQHGAYTPQPGALYVDCSTDGLAKLPPVPVFQGRTLRLQPVRPCQQVFSAAFIAHVEATYGKNDDDDDDDDEAEALKNTLCRPVPHPNVPSDWLVTNILHGRARALWLAYPQTRAWLAASRLNFEKHWLPTDKAAREALVAGGMSRERQMQSNQLLHRLYGVLDTLPEEEAAAAKALIGDLPKME</sequence>